<evidence type="ECO:0000256" key="5">
    <source>
        <dbReference type="ARBA" id="ARBA00022729"/>
    </source>
</evidence>
<dbReference type="GO" id="GO:0009506">
    <property type="term" value="C:plasmodesma"/>
    <property type="evidence" value="ECO:0007669"/>
    <property type="project" value="TreeGrafter"/>
</dbReference>
<keyword evidence="6" id="KW-1015">Disulfide bond</keyword>
<evidence type="ECO:0000256" key="1">
    <source>
        <dbReference type="ARBA" id="ARBA00004613"/>
    </source>
</evidence>
<evidence type="ECO:0000256" key="6">
    <source>
        <dbReference type="ARBA" id="ARBA00023157"/>
    </source>
</evidence>
<evidence type="ECO:0000313" key="9">
    <source>
        <dbReference type="Proteomes" id="UP000428333"/>
    </source>
</evidence>
<dbReference type="GO" id="GO:0005576">
    <property type="term" value="C:extracellular region"/>
    <property type="evidence" value="ECO:0007669"/>
    <property type="project" value="UniProtKB-SubCell"/>
</dbReference>
<reference evidence="8 9" key="1">
    <citation type="journal article" date="2019" name="Genome Biol. Evol.">
        <title>The Rhododendron genome and chromosomal organization provide insight into shared whole-genome duplications across the heath family (Ericaceae).</title>
        <authorList>
            <person name="Soza V.L."/>
            <person name="Lindsley D."/>
            <person name="Waalkes A."/>
            <person name="Ramage E."/>
            <person name="Patwardhan R.P."/>
            <person name="Burton J.N."/>
            <person name="Adey A."/>
            <person name="Kumar A."/>
            <person name="Qiu R."/>
            <person name="Shendure J."/>
            <person name="Hall B."/>
        </authorList>
    </citation>
    <scope>NUCLEOTIDE SEQUENCE [LARGE SCALE GENOMIC DNA]</scope>
    <source>
        <strain evidence="8">RSF 1966-606</strain>
    </source>
</reference>
<dbReference type="GO" id="GO:0005179">
    <property type="term" value="F:hormone activity"/>
    <property type="evidence" value="ECO:0007669"/>
    <property type="project" value="UniProtKB-KW"/>
</dbReference>
<protein>
    <recommendedName>
        <fullName evidence="10">Rapid ALkalinization Factor</fullName>
    </recommendedName>
</protein>
<accession>A0A6A4L9Q0</accession>
<dbReference type="EMBL" id="QEFC01002376">
    <property type="protein sequence ID" value="KAE9452571.1"/>
    <property type="molecule type" value="Genomic_DNA"/>
</dbReference>
<organism evidence="8 9">
    <name type="scientific">Rhododendron williamsianum</name>
    <dbReference type="NCBI Taxonomy" id="262921"/>
    <lineage>
        <taxon>Eukaryota</taxon>
        <taxon>Viridiplantae</taxon>
        <taxon>Streptophyta</taxon>
        <taxon>Embryophyta</taxon>
        <taxon>Tracheophyta</taxon>
        <taxon>Spermatophyta</taxon>
        <taxon>Magnoliopsida</taxon>
        <taxon>eudicotyledons</taxon>
        <taxon>Gunneridae</taxon>
        <taxon>Pentapetalae</taxon>
        <taxon>asterids</taxon>
        <taxon>Ericales</taxon>
        <taxon>Ericaceae</taxon>
        <taxon>Ericoideae</taxon>
        <taxon>Rhodoreae</taxon>
        <taxon>Rhododendron</taxon>
    </lineage>
</organism>
<keyword evidence="9" id="KW-1185">Reference proteome</keyword>
<keyword evidence="4" id="KW-0372">Hormone</keyword>
<evidence type="ECO:0000256" key="2">
    <source>
        <dbReference type="ARBA" id="ARBA00009178"/>
    </source>
</evidence>
<sequence>MAIRVGLFLLILALAMLSAGSSLSFDDPSFSSITRFDIDPTRSHSRSHIIGVRKVGDFIDEDEEGMVGTEFTRRVLAGQRYISYGALQANNVPCTKRGRSYYNCNKRGKANPYSRGCSYITSEWDIEVGAMR</sequence>
<dbReference type="GO" id="GO:0019722">
    <property type="term" value="P:calcium-mediated signaling"/>
    <property type="evidence" value="ECO:0007669"/>
    <property type="project" value="TreeGrafter"/>
</dbReference>
<evidence type="ECO:0008006" key="10">
    <source>
        <dbReference type="Google" id="ProtNLM"/>
    </source>
</evidence>
<dbReference type="AlphaFoldDB" id="A0A6A4L9Q0"/>
<evidence type="ECO:0000256" key="4">
    <source>
        <dbReference type="ARBA" id="ARBA00022702"/>
    </source>
</evidence>
<dbReference type="OrthoDB" id="1613518at2759"/>
<evidence type="ECO:0000256" key="3">
    <source>
        <dbReference type="ARBA" id="ARBA00022525"/>
    </source>
</evidence>
<feature type="non-terminal residue" evidence="8">
    <location>
        <position position="1"/>
    </location>
</feature>
<comment type="similarity">
    <text evidence="2">Belongs to the plant rapid alkalinization factor (RALF) family.</text>
</comment>
<dbReference type="PANTHER" id="PTHR33136:SF89">
    <property type="entry name" value="PROTEIN RALF-LIKE 19"/>
    <property type="match status" value="1"/>
</dbReference>
<keyword evidence="3" id="KW-0964">Secreted</keyword>
<proteinExistence type="inferred from homology"/>
<keyword evidence="5 7" id="KW-0732">Signal</keyword>
<dbReference type="InterPro" id="IPR008801">
    <property type="entry name" value="RALF"/>
</dbReference>
<dbReference type="PANTHER" id="PTHR33136">
    <property type="entry name" value="RAPID ALKALINIZATION FACTOR-LIKE"/>
    <property type="match status" value="1"/>
</dbReference>
<evidence type="ECO:0000256" key="7">
    <source>
        <dbReference type="SAM" id="SignalP"/>
    </source>
</evidence>
<dbReference type="Proteomes" id="UP000428333">
    <property type="component" value="Linkage Group LG09"/>
</dbReference>
<feature type="chain" id="PRO_5025496977" description="Rapid ALkalinization Factor" evidence="7">
    <location>
        <begin position="23"/>
        <end position="132"/>
    </location>
</feature>
<comment type="caution">
    <text evidence="8">The sequence shown here is derived from an EMBL/GenBank/DDBJ whole genome shotgun (WGS) entry which is preliminary data.</text>
</comment>
<name>A0A6A4L9Q0_9ERIC</name>
<evidence type="ECO:0000313" key="8">
    <source>
        <dbReference type="EMBL" id="KAE9452571.1"/>
    </source>
</evidence>
<feature type="signal peptide" evidence="7">
    <location>
        <begin position="1"/>
        <end position="22"/>
    </location>
</feature>
<gene>
    <name evidence="8" type="ORF">C3L33_15529</name>
</gene>
<comment type="subcellular location">
    <subcellularLocation>
        <location evidence="1">Secreted</location>
    </subcellularLocation>
</comment>
<dbReference type="Pfam" id="PF05498">
    <property type="entry name" value="RALF"/>
    <property type="match status" value="1"/>
</dbReference>